<comment type="caution">
    <text evidence="2">The sequence shown here is derived from an EMBL/GenBank/DDBJ whole genome shotgun (WGS) entry which is preliminary data.</text>
</comment>
<organism evidence="2 3">
    <name type="scientific">Vitis vinifera</name>
    <name type="common">Grape</name>
    <dbReference type="NCBI Taxonomy" id="29760"/>
    <lineage>
        <taxon>Eukaryota</taxon>
        <taxon>Viridiplantae</taxon>
        <taxon>Streptophyta</taxon>
        <taxon>Embryophyta</taxon>
        <taxon>Tracheophyta</taxon>
        <taxon>Spermatophyta</taxon>
        <taxon>Magnoliopsida</taxon>
        <taxon>eudicotyledons</taxon>
        <taxon>Gunneridae</taxon>
        <taxon>Pentapetalae</taxon>
        <taxon>rosids</taxon>
        <taxon>Vitales</taxon>
        <taxon>Vitaceae</taxon>
        <taxon>Viteae</taxon>
        <taxon>Vitis</taxon>
    </lineage>
</organism>
<evidence type="ECO:0000313" key="2">
    <source>
        <dbReference type="EMBL" id="RVW95064.1"/>
    </source>
</evidence>
<dbReference type="EMBL" id="QGNW01000116">
    <property type="protein sequence ID" value="RVW95064.1"/>
    <property type="molecule type" value="Genomic_DNA"/>
</dbReference>
<protein>
    <submittedName>
        <fullName evidence="2">Transposon TX1 uncharacterized 149 kDa protein</fullName>
    </submittedName>
</protein>
<feature type="transmembrane region" description="Helical" evidence="1">
    <location>
        <begin position="284"/>
        <end position="306"/>
    </location>
</feature>
<evidence type="ECO:0000313" key="3">
    <source>
        <dbReference type="Proteomes" id="UP000288805"/>
    </source>
</evidence>
<dbReference type="AlphaFoldDB" id="A0A438IEC9"/>
<name>A0A438IEC9_VITVI</name>
<accession>A0A438IEC9</accession>
<dbReference type="PANTHER" id="PTHR19446">
    <property type="entry name" value="REVERSE TRANSCRIPTASES"/>
    <property type="match status" value="1"/>
</dbReference>
<evidence type="ECO:0000256" key="1">
    <source>
        <dbReference type="SAM" id="Phobius"/>
    </source>
</evidence>
<reference evidence="2 3" key="1">
    <citation type="journal article" date="2018" name="PLoS Genet.">
        <title>Population sequencing reveals clonal diversity and ancestral inbreeding in the grapevine cultivar Chardonnay.</title>
        <authorList>
            <person name="Roach M.J."/>
            <person name="Johnson D.L."/>
            <person name="Bohlmann J."/>
            <person name="van Vuuren H.J."/>
            <person name="Jones S.J."/>
            <person name="Pretorius I.S."/>
            <person name="Schmidt S.A."/>
            <person name="Borneman A.R."/>
        </authorList>
    </citation>
    <scope>NUCLEOTIDE SEQUENCE [LARGE SCALE GENOMIC DNA]</scope>
    <source>
        <strain evidence="3">cv. Chardonnay</strain>
        <tissue evidence="2">Leaf</tissue>
    </source>
</reference>
<keyword evidence="1" id="KW-0472">Membrane</keyword>
<keyword evidence="1" id="KW-1133">Transmembrane helix</keyword>
<proteinExistence type="predicted"/>
<dbReference type="Proteomes" id="UP000288805">
    <property type="component" value="Unassembled WGS sequence"/>
</dbReference>
<gene>
    <name evidence="2" type="primary">YTX2_542</name>
    <name evidence="2" type="ORF">CK203_025637</name>
</gene>
<keyword evidence="1" id="KW-0812">Transmembrane</keyword>
<sequence>MVNEFKFLLSTARGWRSSISGLSFARLEAVERARLEEPFSELEVFEALKDFSGDKAPGPNGFSIAFWQSSWGFVKEEVMAFFREFHDQNCFVTSLNATFLLLILKKGGAEYLRDFRPIRLVGGLYKWLAKVLVNWLKLIVGKVVSKAQNAFEGRQIVDVALVANEVIDSILKSNEGAVLCKLDIEKAYDHMDWSFLLVMACKVRGRGGEGAHVSHLLFVDDTLVFSGASQDQMTVGSLPSSYLGLPLGAPFKSVAIWDRMKERFRKTLAMWKRQYISKGGRLTLIQSTLASLPIYFMYVLTLPRMVRLRVRGLKMREGAVWNQVIRGKCGEEQGGWCSKELRDGYGVGLWKATRREWHVVSSKLSFVVSNGQRVKF</sequence>